<evidence type="ECO:0000256" key="4">
    <source>
        <dbReference type="ARBA" id="ARBA00022989"/>
    </source>
</evidence>
<evidence type="ECO:0000256" key="7">
    <source>
        <dbReference type="SAM" id="Phobius"/>
    </source>
</evidence>
<dbReference type="Pfam" id="PF00230">
    <property type="entry name" value="MIP"/>
    <property type="match status" value="1"/>
</dbReference>
<evidence type="ECO:0000256" key="3">
    <source>
        <dbReference type="ARBA" id="ARBA00022692"/>
    </source>
</evidence>
<accession>A0A171AZP7</accession>
<protein>
    <submittedName>
        <fullName evidence="8">Aquaporin-like protein isoform x2</fullName>
    </submittedName>
</protein>
<evidence type="ECO:0000256" key="5">
    <source>
        <dbReference type="ARBA" id="ARBA00023136"/>
    </source>
</evidence>
<feature type="transmembrane region" description="Helical" evidence="7">
    <location>
        <begin position="36"/>
        <end position="57"/>
    </location>
</feature>
<sequence length="111" mass="12976">MIRGFFWEFGLTCFLILFVCSFIDSRNIGKLDSFPFKFGILLIFPLTFVGNVYTGGSMNPARSFGPAIVANTWDDHWIYWLAPFFSKCYNIIWISYIFPTKRWTRTSKSTN</sequence>
<reference evidence="8" key="2">
    <citation type="journal article" date="2017" name="J. Med. Entomol.">
        <title>Transcriptome Analysis of the Triatoma infestans (Hemiptera: Reduviidae) Integument.</title>
        <authorList>
            <person name="Calderon-Fernandez G.M."/>
            <person name="Moriconi D.E."/>
            <person name="Dulbecco A.B."/>
            <person name="Juarez M.P."/>
        </authorList>
    </citation>
    <scope>NUCLEOTIDE SEQUENCE</scope>
    <source>
        <strain evidence="8">Int1</strain>
        <tissue evidence="8">Integument</tissue>
    </source>
</reference>
<keyword evidence="6" id="KW-0813">Transport</keyword>
<dbReference type="InterPro" id="IPR000425">
    <property type="entry name" value="MIP"/>
</dbReference>
<dbReference type="GO" id="GO:0015250">
    <property type="term" value="F:water channel activity"/>
    <property type="evidence" value="ECO:0007669"/>
    <property type="project" value="TreeGrafter"/>
</dbReference>
<evidence type="ECO:0000256" key="6">
    <source>
        <dbReference type="RuleBase" id="RU000477"/>
    </source>
</evidence>
<keyword evidence="3 6" id="KW-0812">Transmembrane</keyword>
<name>A0A171AZP7_TRIIF</name>
<evidence type="ECO:0000256" key="1">
    <source>
        <dbReference type="ARBA" id="ARBA00004141"/>
    </source>
</evidence>
<dbReference type="AlphaFoldDB" id="A0A171AZP7"/>
<keyword evidence="4 7" id="KW-1133">Transmembrane helix</keyword>
<dbReference type="InterPro" id="IPR034294">
    <property type="entry name" value="Aquaporin_transptr"/>
</dbReference>
<comment type="similarity">
    <text evidence="2 6">Belongs to the MIP/aquaporin (TC 1.A.8) family.</text>
</comment>
<keyword evidence="5 7" id="KW-0472">Membrane</keyword>
<dbReference type="PANTHER" id="PTHR19139">
    <property type="entry name" value="AQUAPORIN TRANSPORTER"/>
    <property type="match status" value="1"/>
</dbReference>
<evidence type="ECO:0000313" key="8">
    <source>
        <dbReference type="EMBL" id="JAS02668.1"/>
    </source>
</evidence>
<feature type="transmembrane region" description="Helical" evidence="7">
    <location>
        <begin position="6"/>
        <end position="24"/>
    </location>
</feature>
<reference evidence="8" key="1">
    <citation type="submission" date="2016-04" db="EMBL/GenBank/DDBJ databases">
        <authorList>
            <person name="Calderon-Fernandez G.M.Sr."/>
        </authorList>
    </citation>
    <scope>NUCLEOTIDE SEQUENCE</scope>
    <source>
        <strain evidence="8">Int1</strain>
        <tissue evidence="8">Integument</tissue>
    </source>
</reference>
<dbReference type="InterPro" id="IPR023271">
    <property type="entry name" value="Aquaporin-like"/>
</dbReference>
<organism evidence="8">
    <name type="scientific">Triatoma infestans</name>
    <name type="common">Assassin bug</name>
    <dbReference type="NCBI Taxonomy" id="30076"/>
    <lineage>
        <taxon>Eukaryota</taxon>
        <taxon>Metazoa</taxon>
        <taxon>Ecdysozoa</taxon>
        <taxon>Arthropoda</taxon>
        <taxon>Hexapoda</taxon>
        <taxon>Insecta</taxon>
        <taxon>Pterygota</taxon>
        <taxon>Neoptera</taxon>
        <taxon>Paraneoptera</taxon>
        <taxon>Hemiptera</taxon>
        <taxon>Heteroptera</taxon>
        <taxon>Panheteroptera</taxon>
        <taxon>Cimicomorpha</taxon>
        <taxon>Reduviidae</taxon>
        <taxon>Triatominae</taxon>
        <taxon>Triatoma</taxon>
    </lineage>
</organism>
<dbReference type="Gene3D" id="1.20.1080.10">
    <property type="entry name" value="Glycerol uptake facilitator protein"/>
    <property type="match status" value="1"/>
</dbReference>
<proteinExistence type="inferred from homology"/>
<dbReference type="EMBL" id="GEMB01000458">
    <property type="protein sequence ID" value="JAS02668.1"/>
    <property type="molecule type" value="Transcribed_RNA"/>
</dbReference>
<dbReference type="PANTHER" id="PTHR19139:SF199">
    <property type="entry name" value="MIP17260P"/>
    <property type="match status" value="1"/>
</dbReference>
<evidence type="ECO:0000256" key="2">
    <source>
        <dbReference type="ARBA" id="ARBA00006175"/>
    </source>
</evidence>
<comment type="subcellular location">
    <subcellularLocation>
        <location evidence="1">Membrane</location>
        <topology evidence="1">Multi-pass membrane protein</topology>
    </subcellularLocation>
</comment>
<dbReference type="PRINTS" id="PR00783">
    <property type="entry name" value="MINTRINSICP"/>
</dbReference>
<dbReference type="SUPFAM" id="SSF81338">
    <property type="entry name" value="Aquaporin-like"/>
    <property type="match status" value="1"/>
</dbReference>
<feature type="transmembrane region" description="Helical" evidence="7">
    <location>
        <begin position="77"/>
        <end position="98"/>
    </location>
</feature>
<dbReference type="GO" id="GO:0005886">
    <property type="term" value="C:plasma membrane"/>
    <property type="evidence" value="ECO:0007669"/>
    <property type="project" value="TreeGrafter"/>
</dbReference>